<protein>
    <submittedName>
        <fullName evidence="1">Uncharacterized protein</fullName>
    </submittedName>
</protein>
<accession>A0A1J5RXS8</accession>
<name>A0A1J5RXS8_9ZZZZ</name>
<reference evidence="1" key="1">
    <citation type="submission" date="2016-10" db="EMBL/GenBank/DDBJ databases">
        <title>Sequence of Gallionella enrichment culture.</title>
        <authorList>
            <person name="Poehlein A."/>
            <person name="Muehling M."/>
            <person name="Daniel R."/>
        </authorList>
    </citation>
    <scope>NUCLEOTIDE SEQUENCE</scope>
</reference>
<dbReference type="EMBL" id="MLJW01000092">
    <property type="protein sequence ID" value="OIR00743.1"/>
    <property type="molecule type" value="Genomic_DNA"/>
</dbReference>
<organism evidence="1">
    <name type="scientific">mine drainage metagenome</name>
    <dbReference type="NCBI Taxonomy" id="410659"/>
    <lineage>
        <taxon>unclassified sequences</taxon>
        <taxon>metagenomes</taxon>
        <taxon>ecological metagenomes</taxon>
    </lineage>
</organism>
<comment type="caution">
    <text evidence="1">The sequence shown here is derived from an EMBL/GenBank/DDBJ whole genome shotgun (WGS) entry which is preliminary data.</text>
</comment>
<evidence type="ECO:0000313" key="1">
    <source>
        <dbReference type="EMBL" id="OIR00743.1"/>
    </source>
</evidence>
<gene>
    <name evidence="1" type="ORF">GALL_172680</name>
</gene>
<proteinExistence type="predicted"/>
<sequence length="570" mass="64200">MPMTMFPWVKKQLDGKEFNYFLQTNVTPIQGRILIVQAAAGDAIMEGKKQNNFSPDKVIDYVSMKKFAPKGKNNFGAPEPCGRPEFPLLYHVKGRQGEMQSEGYAGYAKGYAVYFIASYGNKEFPVTSEWVQKAFFDWLTPLPNLEIAQVQFGSNDTKITMLPAFPKNIATNICLIPASELLPAKIEYKGLPEKTVEVILPDDALGELRYKDQKGKILTIKPDNNGSFTCYFYFTGKAEVKKRITYEIRFRQDGKTEKGYINVGLGLEVTRIKQVQGSFDQYAINTPYPFVIQLKSTFYPDLELGLYLSNAEKEDCWNGNTLGLFADCEWLNRSAGVTVNDEIYRGTCNIKTYGSFTDNVASANDSPYYHAGGTVYPSIVLKSAGQHIYGIKLRPVIIRVADHFQKGKPYIECNNEPLLKASTIVGLSAVEPDTWFNVFQDMACSFEATSWKQSVTISLIKAIPVYGKYAERFLTGASILCKFTKGNYGDAFLELVDAMGKEYLDHLTSDEVLPLLNPREQQLAKLAKDVKDVLEASVETKKLTEDMLSARKDLKEKIDKLYLESNYEFQ</sequence>
<dbReference type="AlphaFoldDB" id="A0A1J5RXS8"/>